<gene>
    <name evidence="8" type="ORF">ACFFQA_20040</name>
</gene>
<evidence type="ECO:0000313" key="9">
    <source>
        <dbReference type="Proteomes" id="UP001589693"/>
    </source>
</evidence>
<dbReference type="InterPro" id="IPR018076">
    <property type="entry name" value="T2SS_GspF_dom"/>
</dbReference>
<accession>A0ABV5ZZA8</accession>
<proteinExistence type="predicted"/>
<comment type="subcellular location">
    <subcellularLocation>
        <location evidence="1">Cell membrane</location>
        <topology evidence="1">Multi-pass membrane protein</topology>
    </subcellularLocation>
</comment>
<sequence length="239" mass="25250">MTRRSGWARYRPGTTPLIAVTAIVVALFAGIGGAVAVAVLTWTVHRHLRRRRVESRRMVAANGLAEALELLVGDLRSGAHPASAIESVIADVDQETEKPLRAMLSTARLGGDVRSALDRFIEVDPVCGPALRHLGAVWDTAEKHGVPLAELVEAVHRDLGQRIRFAHQVDSRMAGPRATAAVLAALPVVGLLLGEAMGAAPLVVLVRTGFGQVLLVLGAVLMCAGLAWSTHLTSRAVAV</sequence>
<evidence type="ECO:0000256" key="2">
    <source>
        <dbReference type="ARBA" id="ARBA00022475"/>
    </source>
</evidence>
<feature type="transmembrane region" description="Helical" evidence="6">
    <location>
        <begin position="180"/>
        <end position="204"/>
    </location>
</feature>
<dbReference type="PANTHER" id="PTHR35007:SF4">
    <property type="entry name" value="CONSERVED TRANSMEMBRANE PROTEIN-RELATED"/>
    <property type="match status" value="1"/>
</dbReference>
<evidence type="ECO:0000256" key="1">
    <source>
        <dbReference type="ARBA" id="ARBA00004651"/>
    </source>
</evidence>
<name>A0ABV5ZZA8_9PSEU</name>
<feature type="transmembrane region" description="Helical" evidence="6">
    <location>
        <begin position="210"/>
        <end position="228"/>
    </location>
</feature>
<protein>
    <submittedName>
        <fullName evidence="8">Type II secretion system F family protein</fullName>
    </submittedName>
</protein>
<dbReference type="Pfam" id="PF00482">
    <property type="entry name" value="T2SSF"/>
    <property type="match status" value="1"/>
</dbReference>
<evidence type="ECO:0000256" key="3">
    <source>
        <dbReference type="ARBA" id="ARBA00022692"/>
    </source>
</evidence>
<evidence type="ECO:0000256" key="4">
    <source>
        <dbReference type="ARBA" id="ARBA00022989"/>
    </source>
</evidence>
<dbReference type="RefSeq" id="WP_377854207.1">
    <property type="nucleotide sequence ID" value="NZ_JBHLZU010000018.1"/>
</dbReference>
<keyword evidence="5 6" id="KW-0472">Membrane</keyword>
<evidence type="ECO:0000256" key="6">
    <source>
        <dbReference type="SAM" id="Phobius"/>
    </source>
</evidence>
<dbReference type="EMBL" id="JBHLZU010000018">
    <property type="protein sequence ID" value="MFB9906234.1"/>
    <property type="molecule type" value="Genomic_DNA"/>
</dbReference>
<evidence type="ECO:0000313" key="8">
    <source>
        <dbReference type="EMBL" id="MFB9906234.1"/>
    </source>
</evidence>
<evidence type="ECO:0000256" key="5">
    <source>
        <dbReference type="ARBA" id="ARBA00023136"/>
    </source>
</evidence>
<organism evidence="8 9">
    <name type="scientific">Allokutzneria oryzae</name>
    <dbReference type="NCBI Taxonomy" id="1378989"/>
    <lineage>
        <taxon>Bacteria</taxon>
        <taxon>Bacillati</taxon>
        <taxon>Actinomycetota</taxon>
        <taxon>Actinomycetes</taxon>
        <taxon>Pseudonocardiales</taxon>
        <taxon>Pseudonocardiaceae</taxon>
        <taxon>Allokutzneria</taxon>
    </lineage>
</organism>
<keyword evidence="4 6" id="KW-1133">Transmembrane helix</keyword>
<dbReference type="PANTHER" id="PTHR35007">
    <property type="entry name" value="INTEGRAL MEMBRANE PROTEIN-RELATED"/>
    <property type="match status" value="1"/>
</dbReference>
<evidence type="ECO:0000259" key="7">
    <source>
        <dbReference type="Pfam" id="PF00482"/>
    </source>
</evidence>
<dbReference type="Proteomes" id="UP001589693">
    <property type="component" value="Unassembled WGS sequence"/>
</dbReference>
<reference evidence="8 9" key="1">
    <citation type="submission" date="2024-09" db="EMBL/GenBank/DDBJ databases">
        <authorList>
            <person name="Sun Q."/>
            <person name="Mori K."/>
        </authorList>
    </citation>
    <scope>NUCLEOTIDE SEQUENCE [LARGE SCALE GENOMIC DNA]</scope>
    <source>
        <strain evidence="8 9">TBRC 7907</strain>
    </source>
</reference>
<feature type="domain" description="Type II secretion system protein GspF" evidence="7">
    <location>
        <begin position="68"/>
        <end position="192"/>
    </location>
</feature>
<keyword evidence="9" id="KW-1185">Reference proteome</keyword>
<keyword evidence="2" id="KW-1003">Cell membrane</keyword>
<comment type="caution">
    <text evidence="8">The sequence shown here is derived from an EMBL/GenBank/DDBJ whole genome shotgun (WGS) entry which is preliminary data.</text>
</comment>
<feature type="transmembrane region" description="Helical" evidence="6">
    <location>
        <begin position="17"/>
        <end position="42"/>
    </location>
</feature>
<keyword evidence="3 6" id="KW-0812">Transmembrane</keyword>